<feature type="signal peptide" evidence="3">
    <location>
        <begin position="1"/>
        <end position="25"/>
    </location>
</feature>
<dbReference type="PANTHER" id="PTHR30570">
    <property type="entry name" value="PERIPLASMIC PHOSPHATE BINDING COMPONENT OF PHOSPHATE ABC TRANSPORTER"/>
    <property type="match status" value="1"/>
</dbReference>
<evidence type="ECO:0000256" key="3">
    <source>
        <dbReference type="SAM" id="SignalP"/>
    </source>
</evidence>
<evidence type="ECO:0000256" key="1">
    <source>
        <dbReference type="ARBA" id="ARBA00022729"/>
    </source>
</evidence>
<dbReference type="InterPro" id="IPR050811">
    <property type="entry name" value="Phosphate_ABC_transporter"/>
</dbReference>
<dbReference type="SUPFAM" id="SSF53850">
    <property type="entry name" value="Periplasmic binding protein-like II"/>
    <property type="match status" value="1"/>
</dbReference>
<dbReference type="Gene3D" id="3.40.190.10">
    <property type="entry name" value="Periplasmic binding protein-like II"/>
    <property type="match status" value="2"/>
</dbReference>
<proteinExistence type="predicted"/>
<dbReference type="Proteomes" id="UP000599391">
    <property type="component" value="Unassembled WGS sequence"/>
</dbReference>
<feature type="chain" id="PRO_5035248266" evidence="3">
    <location>
        <begin position="26"/>
        <end position="1341"/>
    </location>
</feature>
<comment type="caution">
    <text evidence="5">The sequence shown here is derived from an EMBL/GenBank/DDBJ whole genome shotgun (WGS) entry which is preliminary data.</text>
</comment>
<reference evidence="5 6" key="1">
    <citation type="journal article" date="2021" name="Int. J. Syst. Evol. Microbiol.">
        <title>Amazonocrinis nigriterrae gen. nov., sp. nov., Atlanticothrix silvestris gen. nov., sp. nov. and Dendronalium phyllosphericum gen. nov., sp. nov., nostocacean cyanobacteria from Brazilian environments.</title>
        <authorList>
            <person name="Alvarenga D.O."/>
            <person name="Andreote A.P.D."/>
            <person name="Branco L.H.Z."/>
            <person name="Delbaje E."/>
            <person name="Cruz R.B."/>
            <person name="Varani A.M."/>
            <person name="Fiore M.F."/>
        </authorList>
    </citation>
    <scope>NUCLEOTIDE SEQUENCE [LARGE SCALE GENOMIC DNA]</scope>
    <source>
        <strain evidence="5 6">CENA357</strain>
    </source>
</reference>
<evidence type="ECO:0000313" key="5">
    <source>
        <dbReference type="EMBL" id="MBH8551458.1"/>
    </source>
</evidence>
<sequence>MATIKKESKIVSLVLLLALATTPMAANLFMSAPVLSQSPTETPSFALPQTVENGTTVRIDGSNSLATINQSLKQSFEKQFGGTKVEVAANGTDAALKALLDGTIDVAAIGRGLTPEEKAQGLEQVRLYREKIAIIVGQENPFKGSLTDRQFARIFRGRITNWSQLGGSKGEIRLIDRPTTSGIREALSNYPVFRAAKFATGSNATQLTEDNTAEIVKQLGKDGISYALANQVSKLPDVRVLRLHQTLPDNPKYPFSQPLVYVYKKDPSPAIASFLGFTLAQPGKQAIEEARAAEANAIATANSTPSAEATPGATSTPITEATPGATATPNAEITPTDQQAVVSPAANNPIAKGQIPIWWLLLPLAVMGGLAAWLLRSSPSGAGETNQIPEPTPNSPTPTDNTSVAPAPVETEEIPTNSNFSESATPVVSYTEENITSNGSTVLAAGVGAAIGSTVANESLDNQGTKETANLSNYAGITPYDLDESPWDIEAPAAVVNTSYPTISDVSSITPPPNVELSTPEVTDTPQVVSNEENEEIPAAEDLTTEQPPAESKWLEDISATESATVAGTGGSVWSTIKVTIDTPEASTPAEQDLNAPYEIISDLEWPTEVFSNVTSDEPDTLPVVSEEISPTIEQSSDETSELIADGEWPKEEVTTSLPEFPDIPEETLNGVADEAELTNNETISNLPENTEGFTQSGLADFVNGAALTGVGIGAWATIYGIQDITASEAQTPTHPNENIPTGSESAFNLLRADTESSIILTPRTFEWADASWRVSETHKQALRDAGLRLALRLYDVTDIDLSYQSPTLVHQYECEEFIDGRSVPIPTSDRNYMTELGYVSEGNHWVILATSDIVRIFSLPPEEIKDTTAENAFIGGATVFNGLHADTESSIILTPRTFEWADASWRVSETHKQALRDAGLRLALRLYDVTDIDLSYQSPTLVQQYECEEFTDGRSVPIPTSDRNYMIELGYVADDNHWVILATSDIVRIFSLPPEEIKDTDATVENTFIGGVAAFEELQADAESSIILSPQAADWAGVSWDVSETHKQVLQDAGLQLALRLYDVTDIDLSYQSPILVQQYECEQFTDDRYVAIPTSDRDYIAELGYVTDGNNWVTLATSNIVRVFSLPPEETQDPTVENALVRDTTAFNSINTDEQSIIVLTPRTPKWAYVSWQISETQKQALRDANISQLALRLYDVTDIDLSYQSPTLVQQYECEEATHDRYVAIPISDHDYITELGYVTDDDGWVTIATSTTVRVFSRPHGDFWFVADAELIIHGATEPGATVTIAGNPLTLKSDGTFHLRIPFSDNLIEYLITAANANGEQTKTIHKKFFQETPEG</sequence>
<dbReference type="InterPro" id="IPR032585">
    <property type="entry name" value="DUF4912"/>
</dbReference>
<feature type="compositionally biased region" description="Polar residues" evidence="2">
    <location>
        <begin position="303"/>
        <end position="331"/>
    </location>
</feature>
<dbReference type="Pfam" id="PF12849">
    <property type="entry name" value="PBP_like_2"/>
    <property type="match status" value="1"/>
</dbReference>
<feature type="compositionally biased region" description="Polar residues" evidence="2">
    <location>
        <begin position="380"/>
        <end position="389"/>
    </location>
</feature>
<dbReference type="PANTHER" id="PTHR30570:SF1">
    <property type="entry name" value="PHOSPHATE-BINDING PROTEIN PSTS"/>
    <property type="match status" value="1"/>
</dbReference>
<feature type="domain" description="PBP" evidence="4">
    <location>
        <begin position="54"/>
        <end position="279"/>
    </location>
</feature>
<protein>
    <submittedName>
        <fullName evidence="5">DUF4912 domain-containing protein</fullName>
    </submittedName>
</protein>
<feature type="region of interest" description="Disordered" evidence="2">
    <location>
        <begin position="380"/>
        <end position="406"/>
    </location>
</feature>
<dbReference type="EMBL" id="JAECZB010000004">
    <property type="protein sequence ID" value="MBH8551458.1"/>
    <property type="molecule type" value="Genomic_DNA"/>
</dbReference>
<accession>A0A8J7H8R1</accession>
<gene>
    <name evidence="5" type="ORF">I8751_03495</name>
</gene>
<evidence type="ECO:0000313" key="6">
    <source>
        <dbReference type="Proteomes" id="UP000599391"/>
    </source>
</evidence>
<keyword evidence="1 3" id="KW-0732">Signal</keyword>
<dbReference type="InterPro" id="IPR024370">
    <property type="entry name" value="PBP_domain"/>
</dbReference>
<evidence type="ECO:0000256" key="2">
    <source>
        <dbReference type="SAM" id="MobiDB-lite"/>
    </source>
</evidence>
<dbReference type="Pfam" id="PF16258">
    <property type="entry name" value="DUF4912"/>
    <property type="match status" value="4"/>
</dbReference>
<name>A0A8J7H8R1_9CYAN</name>
<keyword evidence="6" id="KW-1185">Reference proteome</keyword>
<feature type="region of interest" description="Disordered" evidence="2">
    <location>
        <begin position="300"/>
        <end position="331"/>
    </location>
</feature>
<evidence type="ECO:0000259" key="4">
    <source>
        <dbReference type="Pfam" id="PF12849"/>
    </source>
</evidence>
<feature type="compositionally biased region" description="Polar residues" evidence="2">
    <location>
        <begin position="516"/>
        <end position="531"/>
    </location>
</feature>
<organism evidence="5 6">
    <name type="scientific">Atlanticothrix silvestris CENA357</name>
    <dbReference type="NCBI Taxonomy" id="1725252"/>
    <lineage>
        <taxon>Bacteria</taxon>
        <taxon>Bacillati</taxon>
        <taxon>Cyanobacteriota</taxon>
        <taxon>Cyanophyceae</taxon>
        <taxon>Nostocales</taxon>
        <taxon>Nodulariaceae</taxon>
        <taxon>Atlanticothrix</taxon>
        <taxon>Atlanticothrix silvestris</taxon>
    </lineage>
</organism>
<feature type="region of interest" description="Disordered" evidence="2">
    <location>
        <begin position="507"/>
        <end position="549"/>
    </location>
</feature>